<sequence>MSTIQKHIQEGSGGSGKKTEPQTNQPTSILQRLKESNTFWDSRFEDLTRET</sequence>
<reference evidence="3" key="1">
    <citation type="journal article" date="2012" name="J. Bacteriol.">
        <title>Genome sequence of the haloalkaliphilic methanotrophic bacterium Methylomicrobium alcaliphilum 20Z.</title>
        <authorList>
            <person name="Vuilleumier S."/>
            <person name="Khmelenina V.N."/>
            <person name="Bringel F."/>
            <person name="Reshetnikov A.S."/>
            <person name="Lajus A."/>
            <person name="Mangenot S."/>
            <person name="Rouy Z."/>
            <person name="Op den Camp H.J."/>
            <person name="Jetten M.S."/>
            <person name="Dispirito A.A."/>
            <person name="Dunfield P."/>
            <person name="Klotz M.G."/>
            <person name="Semrau J.D."/>
            <person name="Stein L.Y."/>
            <person name="Barbe V."/>
            <person name="Medigue C."/>
            <person name="Trotsenko Y.A."/>
            <person name="Kalyuzhnaya M.G."/>
        </authorList>
    </citation>
    <scope>NUCLEOTIDE SEQUENCE [LARGE SCALE GENOMIC DNA]</scope>
    <source>
        <strain evidence="3">DSM 19304 / NCIMB 14124 / VKM B-2133 / 20Z</strain>
    </source>
</reference>
<evidence type="ECO:0000256" key="1">
    <source>
        <dbReference type="SAM" id="MobiDB-lite"/>
    </source>
</evidence>
<feature type="region of interest" description="Disordered" evidence="1">
    <location>
        <begin position="1"/>
        <end position="34"/>
    </location>
</feature>
<evidence type="ECO:0000313" key="3">
    <source>
        <dbReference type="Proteomes" id="UP000008315"/>
    </source>
</evidence>
<protein>
    <submittedName>
        <fullName evidence="2">Sulfate transporter</fullName>
    </submittedName>
</protein>
<dbReference type="KEGG" id="mah:MEALZ_1968"/>
<feature type="compositionally biased region" description="Polar residues" evidence="1">
    <location>
        <begin position="21"/>
        <end position="34"/>
    </location>
</feature>
<dbReference type="STRING" id="1091494.MEALZ_1968"/>
<dbReference type="RefSeq" id="WP_014148446.1">
    <property type="nucleotide sequence ID" value="NC_016112.1"/>
</dbReference>
<accession>G4T301</accession>
<name>G4T301_META2</name>
<dbReference type="AlphaFoldDB" id="G4T301"/>
<gene>
    <name evidence="2" type="ordered locus">MEALZ_1968</name>
</gene>
<dbReference type="PATRIC" id="fig|271065.3.peg.2026"/>
<dbReference type="EMBL" id="FO082060">
    <property type="protein sequence ID" value="CCE23654.1"/>
    <property type="molecule type" value="Genomic_DNA"/>
</dbReference>
<dbReference type="HOGENOM" id="CLU_3100649_0_0_6"/>
<proteinExistence type="predicted"/>
<evidence type="ECO:0000313" key="2">
    <source>
        <dbReference type="EMBL" id="CCE23654.1"/>
    </source>
</evidence>
<organism evidence="2 3">
    <name type="scientific">Methylotuvimicrobium alcaliphilum (strain DSM 19304 / NCIMB 14124 / VKM B-2133 / 20Z)</name>
    <name type="common">Methylomicrobium alcaliphilum</name>
    <dbReference type="NCBI Taxonomy" id="1091494"/>
    <lineage>
        <taxon>Bacteria</taxon>
        <taxon>Pseudomonadati</taxon>
        <taxon>Pseudomonadota</taxon>
        <taxon>Gammaproteobacteria</taxon>
        <taxon>Methylococcales</taxon>
        <taxon>Methylococcaceae</taxon>
        <taxon>Methylotuvimicrobium</taxon>
    </lineage>
</organism>
<dbReference type="Proteomes" id="UP000008315">
    <property type="component" value="Chromosome"/>
</dbReference>
<keyword evidence="3" id="KW-1185">Reference proteome</keyword>